<dbReference type="NCBIfam" id="TIGR00797">
    <property type="entry name" value="matE"/>
    <property type="match status" value="1"/>
</dbReference>
<evidence type="ECO:0000313" key="11">
    <source>
        <dbReference type="EMBL" id="GGK26419.1"/>
    </source>
</evidence>
<dbReference type="PIRSF" id="PIRSF006603">
    <property type="entry name" value="DinF"/>
    <property type="match status" value="1"/>
</dbReference>
<feature type="transmembrane region" description="Helical" evidence="10">
    <location>
        <begin position="236"/>
        <end position="260"/>
    </location>
</feature>
<sequence>MNHPDALRSIARIAVPTSLEMVFQLVLTFAVQLAVGVLGTLALAAAGLVNSLVLVILVSFSTIGAAAAILVARAHGAHDHDRVARVTTTAEALAFACTLALCLPAALLAGSVLKTLGAPLDVAQAGAAYFQLTVLSLPFMVHAAVTSGAFRSLGHARTPMVVSMLAVLLNGTLAYALLLGVGPIPELGLPGAALANVIAQAVRAALLFWLLHRPHGLVPFKWTPSLTAWRITSAHLLTLAFPLAMTQLSWSGASFLYALLFGRIGTSALAASQIVLSLEGVFIVASYGLMSAATTLIGHAVGSGEPERARWWAQTVQRIGVTTGLCFGALFTLSAFVLPVLYPNVSPQTLHVAFWGVLINAAFQVVKVRNMILGGGVLPSGGDARGVVIGDLIGPFLVGLPLAWLLAFPLELGVWGVFWGRIADEVVKASFFTRRVTHVRWETLSPPQGEPAKAA</sequence>
<evidence type="ECO:0000256" key="10">
    <source>
        <dbReference type="SAM" id="Phobius"/>
    </source>
</evidence>
<proteinExistence type="predicted"/>
<keyword evidence="6 10" id="KW-1133">Transmembrane helix</keyword>
<evidence type="ECO:0000256" key="2">
    <source>
        <dbReference type="ARBA" id="ARBA00022448"/>
    </source>
</evidence>
<evidence type="ECO:0000256" key="6">
    <source>
        <dbReference type="ARBA" id="ARBA00022989"/>
    </source>
</evidence>
<evidence type="ECO:0000256" key="5">
    <source>
        <dbReference type="ARBA" id="ARBA00022692"/>
    </source>
</evidence>
<evidence type="ECO:0000256" key="3">
    <source>
        <dbReference type="ARBA" id="ARBA00022449"/>
    </source>
</evidence>
<feature type="transmembrane region" description="Helical" evidence="10">
    <location>
        <begin position="280"/>
        <end position="298"/>
    </location>
</feature>
<reference evidence="12" key="1">
    <citation type="journal article" date="2019" name="Int. J. Syst. Evol. Microbiol.">
        <title>The Global Catalogue of Microorganisms (GCM) 10K type strain sequencing project: providing services to taxonomists for standard genome sequencing and annotation.</title>
        <authorList>
            <consortium name="The Broad Institute Genomics Platform"/>
            <consortium name="The Broad Institute Genome Sequencing Center for Infectious Disease"/>
            <person name="Wu L."/>
            <person name="Ma J."/>
        </authorList>
    </citation>
    <scope>NUCLEOTIDE SEQUENCE [LARGE SCALE GENOMIC DNA]</scope>
    <source>
        <strain evidence="12">JCM 30331</strain>
    </source>
</reference>
<dbReference type="InterPro" id="IPR002528">
    <property type="entry name" value="MATE_fam"/>
</dbReference>
<evidence type="ECO:0000256" key="9">
    <source>
        <dbReference type="ARBA" id="ARBA00031636"/>
    </source>
</evidence>
<feature type="transmembrane region" description="Helical" evidence="10">
    <location>
        <begin position="21"/>
        <end position="46"/>
    </location>
</feature>
<keyword evidence="2" id="KW-0813">Transport</keyword>
<evidence type="ECO:0000256" key="7">
    <source>
        <dbReference type="ARBA" id="ARBA00023065"/>
    </source>
</evidence>
<keyword evidence="3" id="KW-0050">Antiport</keyword>
<evidence type="ECO:0000256" key="8">
    <source>
        <dbReference type="ARBA" id="ARBA00023136"/>
    </source>
</evidence>
<dbReference type="Pfam" id="PF01554">
    <property type="entry name" value="MatE"/>
    <property type="match status" value="2"/>
</dbReference>
<dbReference type="InterPro" id="IPR050222">
    <property type="entry name" value="MATE_MdtK"/>
</dbReference>
<feature type="transmembrane region" description="Helical" evidence="10">
    <location>
        <begin position="52"/>
        <end position="72"/>
    </location>
</feature>
<comment type="subcellular location">
    <subcellularLocation>
        <location evidence="1">Cell membrane</location>
        <topology evidence="1">Multi-pass membrane protein</topology>
    </subcellularLocation>
</comment>
<dbReference type="PANTHER" id="PTHR43298">
    <property type="entry name" value="MULTIDRUG RESISTANCE PROTEIN NORM-RELATED"/>
    <property type="match status" value="1"/>
</dbReference>
<dbReference type="PANTHER" id="PTHR43298:SF2">
    <property type="entry name" value="FMN_FAD EXPORTER YEEO-RELATED"/>
    <property type="match status" value="1"/>
</dbReference>
<evidence type="ECO:0000256" key="4">
    <source>
        <dbReference type="ARBA" id="ARBA00022475"/>
    </source>
</evidence>
<dbReference type="InterPro" id="IPR048279">
    <property type="entry name" value="MdtK-like"/>
</dbReference>
<evidence type="ECO:0000313" key="12">
    <source>
        <dbReference type="Proteomes" id="UP000647587"/>
    </source>
</evidence>
<protein>
    <recommendedName>
        <fullName evidence="9">Multidrug-efflux transporter</fullName>
    </recommendedName>
</protein>
<feature type="transmembrane region" description="Helical" evidence="10">
    <location>
        <begin position="162"/>
        <end position="181"/>
    </location>
</feature>
<feature type="transmembrane region" description="Helical" evidence="10">
    <location>
        <begin position="187"/>
        <end position="211"/>
    </location>
</feature>
<keyword evidence="8 10" id="KW-0472">Membrane</keyword>
<feature type="transmembrane region" description="Helical" evidence="10">
    <location>
        <begin position="93"/>
        <end position="116"/>
    </location>
</feature>
<feature type="transmembrane region" description="Helical" evidence="10">
    <location>
        <begin position="319"/>
        <end position="342"/>
    </location>
</feature>
<keyword evidence="5 10" id="KW-0812">Transmembrane</keyword>
<keyword evidence="12" id="KW-1185">Reference proteome</keyword>
<accession>A0ABQ2EVD6</accession>
<gene>
    <name evidence="11" type="ORF">GCM10008955_20310</name>
</gene>
<dbReference type="RefSeq" id="WP_229780729.1">
    <property type="nucleotide sequence ID" value="NZ_BMPP01000007.1"/>
</dbReference>
<feature type="transmembrane region" description="Helical" evidence="10">
    <location>
        <begin position="128"/>
        <end position="150"/>
    </location>
</feature>
<comment type="caution">
    <text evidence="11">The sequence shown here is derived from an EMBL/GenBank/DDBJ whole genome shotgun (WGS) entry which is preliminary data.</text>
</comment>
<dbReference type="EMBL" id="BMPP01000007">
    <property type="protein sequence ID" value="GGK26419.1"/>
    <property type="molecule type" value="Genomic_DNA"/>
</dbReference>
<dbReference type="Proteomes" id="UP000647587">
    <property type="component" value="Unassembled WGS sequence"/>
</dbReference>
<organism evidence="11 12">
    <name type="scientific">Deinococcus malanensis</name>
    <dbReference type="NCBI Taxonomy" id="1706855"/>
    <lineage>
        <taxon>Bacteria</taxon>
        <taxon>Thermotogati</taxon>
        <taxon>Deinococcota</taxon>
        <taxon>Deinococci</taxon>
        <taxon>Deinococcales</taxon>
        <taxon>Deinococcaceae</taxon>
        <taxon>Deinococcus</taxon>
    </lineage>
</organism>
<feature type="transmembrane region" description="Helical" evidence="10">
    <location>
        <begin position="387"/>
        <end position="407"/>
    </location>
</feature>
<evidence type="ECO:0000256" key="1">
    <source>
        <dbReference type="ARBA" id="ARBA00004651"/>
    </source>
</evidence>
<keyword evidence="4" id="KW-1003">Cell membrane</keyword>
<keyword evidence="7" id="KW-0406">Ion transport</keyword>
<feature type="transmembrane region" description="Helical" evidence="10">
    <location>
        <begin position="348"/>
        <end position="366"/>
    </location>
</feature>
<name>A0ABQ2EVD6_9DEIO</name>